<reference evidence="8" key="1">
    <citation type="journal article" date="2013" name="PLoS ONE">
        <title>Sexual Dimorphism Floral MicroRNA Profiling and Target Gene Expression in Andromonoecious Poplar (Populus tomentosa).</title>
        <authorList>
            <person name="Song Y."/>
            <person name="Ma K."/>
            <person name="Ci D."/>
            <person name="Zhang Z."/>
            <person name="Zhang D."/>
        </authorList>
    </citation>
    <scope>NUCLEOTIDE SEQUENCE</scope>
</reference>
<sequence length="536" mass="59477">MVSEPRLDQQQQQESSSSKDSSLPTSLIRILYIGHFLARWDARMWEFSVGLYMITLWPDSLILPAIYGAIECASTALFGPIIGQWVQRSTYFKVLRIWLVTQNFSFIIAGCTVITLLFSPALKSTNFTAFILLVILTNVSGAIGVLSTLAGTILIEREWVVLISEGHTPDVLTKINSTIRRIDLTCKLLAPVISGFIMSFISVKASAMTLATWNTVAVWLEYWLFTSVCTGIPALAESSQRRISRLSPSDTVEMASTSAERVGLISQSDEISVSVEIGWRRRLTDWFSKNPFVGAWSVYSQQDVVLPGVALALLYFTVLSLGLQNSKDCSCNAIVGTIGSSSSSSTKTGKRRRIPLSRENKETEIVDQVEKFKTVGFGTLMTATLEWKGIPAFVIGIARGISAIIGIAATVLYPILQSHVSTLRPGLWAIWSQDRVPESDRCVVGGVQNSLQSTMDMLGYIMGMIISNPQDLLTQFTTCLVIQDFWELILLSFSAVTFAALLYSIHLYRVRKHLFHFEKLVVLLEWAIRSSPEDLL</sequence>
<evidence type="ECO:0000256" key="6">
    <source>
        <dbReference type="RuleBase" id="RU365065"/>
    </source>
</evidence>
<feature type="transmembrane region" description="Helical" evidence="6">
    <location>
        <begin position="60"/>
        <end position="82"/>
    </location>
</feature>
<feature type="transmembrane region" description="Helical" evidence="6">
    <location>
        <begin position="94"/>
        <end position="118"/>
    </location>
</feature>
<feature type="transmembrane region" description="Helical" evidence="6">
    <location>
        <begin position="188"/>
        <end position="210"/>
    </location>
</feature>
<keyword evidence="2 6" id="KW-0813">Transport</keyword>
<accession>R4TXG5</accession>
<protein>
    <recommendedName>
        <fullName evidence="6">Solute carrier family 40 member</fullName>
    </recommendedName>
</protein>
<dbReference type="GO" id="GO:0016020">
    <property type="term" value="C:membrane"/>
    <property type="evidence" value="ECO:0007669"/>
    <property type="project" value="UniProtKB-SubCell"/>
</dbReference>
<comment type="similarity">
    <text evidence="6">Belongs to the ferroportin (FP) (TC 2.A.100) family. SLC40A subfamily.</text>
</comment>
<feature type="region of interest" description="Disordered" evidence="7">
    <location>
        <begin position="1"/>
        <end position="21"/>
    </location>
</feature>
<evidence type="ECO:0000256" key="4">
    <source>
        <dbReference type="ARBA" id="ARBA00022989"/>
    </source>
</evidence>
<evidence type="ECO:0000256" key="5">
    <source>
        <dbReference type="ARBA" id="ARBA00023136"/>
    </source>
</evidence>
<dbReference type="PANTHER" id="PTHR11660">
    <property type="entry name" value="SOLUTE CARRIER FAMILY 40 MEMBER"/>
    <property type="match status" value="1"/>
</dbReference>
<feature type="transmembrane region" description="Helical" evidence="6">
    <location>
        <begin position="130"/>
        <end position="155"/>
    </location>
</feature>
<comment type="caution">
    <text evidence="6">Lacks conserved residue(s) required for the propagation of feature annotation.</text>
</comment>
<keyword evidence="3 6" id="KW-0812">Transmembrane</keyword>
<dbReference type="Pfam" id="PF06963">
    <property type="entry name" value="FPN1"/>
    <property type="match status" value="2"/>
</dbReference>
<dbReference type="GO" id="GO:0005381">
    <property type="term" value="F:iron ion transmembrane transporter activity"/>
    <property type="evidence" value="ECO:0007669"/>
    <property type="project" value="UniProtKB-UniRule"/>
</dbReference>
<organism evidence="8">
    <name type="scientific">Populus tomentosa</name>
    <name type="common">Chinese white poplar</name>
    <dbReference type="NCBI Taxonomy" id="118781"/>
    <lineage>
        <taxon>Eukaryota</taxon>
        <taxon>Viridiplantae</taxon>
        <taxon>Streptophyta</taxon>
        <taxon>Embryophyta</taxon>
        <taxon>Tracheophyta</taxon>
        <taxon>Spermatophyta</taxon>
        <taxon>Magnoliopsida</taxon>
        <taxon>eudicotyledons</taxon>
        <taxon>Gunneridae</taxon>
        <taxon>Pentapetalae</taxon>
        <taxon>rosids</taxon>
        <taxon>fabids</taxon>
        <taxon>Malpighiales</taxon>
        <taxon>Salicaceae</taxon>
        <taxon>Saliceae</taxon>
        <taxon>Populus</taxon>
    </lineage>
</organism>
<comment type="subcellular location">
    <subcellularLocation>
        <location evidence="1 6">Membrane</location>
        <topology evidence="1 6">Multi-pass membrane protein</topology>
    </subcellularLocation>
</comment>
<keyword evidence="4 6" id="KW-1133">Transmembrane helix</keyword>
<name>R4TXG5_POPTO</name>
<evidence type="ECO:0000256" key="7">
    <source>
        <dbReference type="SAM" id="MobiDB-lite"/>
    </source>
</evidence>
<proteinExistence type="inferred from homology"/>
<feature type="compositionally biased region" description="Low complexity" evidence="7">
    <location>
        <begin position="9"/>
        <end position="21"/>
    </location>
</feature>
<evidence type="ECO:0000313" key="8">
    <source>
        <dbReference type="EMBL" id="AGM20682.1"/>
    </source>
</evidence>
<dbReference type="AlphaFoldDB" id="R4TXG5"/>
<dbReference type="PANTHER" id="PTHR11660:SF57">
    <property type="entry name" value="SOLUTE CARRIER FAMILY 40 MEMBER"/>
    <property type="match status" value="1"/>
</dbReference>
<keyword evidence="6" id="KW-0406">Ion transport</keyword>
<evidence type="ECO:0000256" key="2">
    <source>
        <dbReference type="ARBA" id="ARBA00022448"/>
    </source>
</evidence>
<feature type="transmembrane region" description="Helical" evidence="6">
    <location>
        <begin position="390"/>
        <end position="416"/>
    </location>
</feature>
<comment type="function">
    <text evidence="6">May be involved in iron transport and iron homeostasis.</text>
</comment>
<dbReference type="InterPro" id="IPR009716">
    <property type="entry name" value="Ferroportin-1"/>
</dbReference>
<dbReference type="EMBL" id="KC477284">
    <property type="protein sequence ID" value="AGM20682.1"/>
    <property type="molecule type" value="Genomic_DNA"/>
</dbReference>
<feature type="transmembrane region" description="Helical" evidence="6">
    <location>
        <begin position="485"/>
        <end position="505"/>
    </location>
</feature>
<keyword evidence="5 6" id="KW-0472">Membrane</keyword>
<evidence type="ECO:0000256" key="3">
    <source>
        <dbReference type="ARBA" id="ARBA00022692"/>
    </source>
</evidence>
<evidence type="ECO:0000256" key="1">
    <source>
        <dbReference type="ARBA" id="ARBA00004141"/>
    </source>
</evidence>